<accession>A0A1D3JY18</accession>
<keyword evidence="3" id="KW-0560">Oxidoreductase</keyword>
<dbReference type="GO" id="GO:0050660">
    <property type="term" value="F:flavin adenine dinucleotide binding"/>
    <property type="evidence" value="ECO:0007669"/>
    <property type="project" value="InterPro"/>
</dbReference>
<dbReference type="RefSeq" id="WP_017849075.1">
    <property type="nucleotide sequence ID" value="NZ_AOUH01000038.1"/>
</dbReference>
<dbReference type="PANTHER" id="PTHR43884:SF20">
    <property type="entry name" value="ACYL-COA DEHYDROGENASE FADE28"/>
    <property type="match status" value="1"/>
</dbReference>
<evidence type="ECO:0000313" key="4">
    <source>
        <dbReference type="EMBL" id="SBW80989.1"/>
    </source>
</evidence>
<gene>
    <name evidence="4" type="ORF">PVE_R1G3106</name>
</gene>
<evidence type="ECO:0008006" key="6">
    <source>
        <dbReference type="Google" id="ProtNLM"/>
    </source>
</evidence>
<proteinExistence type="predicted"/>
<protein>
    <recommendedName>
        <fullName evidence="6">Isobutylamine N-hydroxylase</fullName>
    </recommendedName>
</protein>
<dbReference type="SUPFAM" id="SSF56645">
    <property type="entry name" value="Acyl-CoA dehydrogenase NM domain-like"/>
    <property type="match status" value="1"/>
</dbReference>
<dbReference type="InterPro" id="IPR009100">
    <property type="entry name" value="AcylCoA_DH/oxidase_NM_dom_sf"/>
</dbReference>
<dbReference type="PANTHER" id="PTHR43884">
    <property type="entry name" value="ACYL-COA DEHYDROGENASE"/>
    <property type="match status" value="1"/>
</dbReference>
<dbReference type="Proteomes" id="UP000245431">
    <property type="component" value="Chromosome PVE_r1"/>
</dbReference>
<dbReference type="AlphaFoldDB" id="A0A1D3JY18"/>
<dbReference type="EMBL" id="LT599583">
    <property type="protein sequence ID" value="SBW80989.1"/>
    <property type="molecule type" value="Genomic_DNA"/>
</dbReference>
<organism evidence="4 5">
    <name type="scientific">Pseudomonas veronii 1YdBTEX2</name>
    <dbReference type="NCBI Taxonomy" id="1295141"/>
    <lineage>
        <taxon>Bacteria</taxon>
        <taxon>Pseudomonadati</taxon>
        <taxon>Pseudomonadota</taxon>
        <taxon>Gammaproteobacteria</taxon>
        <taxon>Pseudomonadales</taxon>
        <taxon>Pseudomonadaceae</taxon>
        <taxon>Pseudomonas</taxon>
    </lineage>
</organism>
<keyword evidence="1" id="KW-0285">Flavoprotein</keyword>
<dbReference type="InterPro" id="IPR046373">
    <property type="entry name" value="Acyl-CoA_Oxase/DH_mid-dom_sf"/>
</dbReference>
<dbReference type="GO" id="GO:0003995">
    <property type="term" value="F:acyl-CoA dehydrogenase activity"/>
    <property type="evidence" value="ECO:0007669"/>
    <property type="project" value="TreeGrafter"/>
</dbReference>
<dbReference type="InterPro" id="IPR037069">
    <property type="entry name" value="AcylCoA_DH/ox_N_sf"/>
</dbReference>
<evidence type="ECO:0000313" key="5">
    <source>
        <dbReference type="Proteomes" id="UP000245431"/>
    </source>
</evidence>
<dbReference type="Gene3D" id="1.10.540.10">
    <property type="entry name" value="Acyl-CoA dehydrogenase/oxidase, N-terminal domain"/>
    <property type="match status" value="1"/>
</dbReference>
<dbReference type="Gene3D" id="2.40.110.10">
    <property type="entry name" value="Butyryl-CoA Dehydrogenase, subunit A, domain 2"/>
    <property type="match status" value="1"/>
</dbReference>
<name>A0A1D3JY18_PSEVE</name>
<evidence type="ECO:0000256" key="3">
    <source>
        <dbReference type="ARBA" id="ARBA00023002"/>
    </source>
</evidence>
<keyword evidence="2" id="KW-0274">FAD</keyword>
<reference evidence="5" key="1">
    <citation type="submission" date="2016-07" db="EMBL/GenBank/DDBJ databases">
        <authorList>
            <person name="Florea S."/>
            <person name="Webb J.S."/>
            <person name="Jaromczyk J."/>
            <person name="Schardl C.L."/>
        </authorList>
    </citation>
    <scope>NUCLEOTIDE SEQUENCE [LARGE SCALE GENOMIC DNA]</scope>
    <source>
        <strain evidence="5">1YdBTEX2</strain>
    </source>
</reference>
<sequence length="380" mass="40191">MSLSLLNRSRALLHSYAPGFDERLASIAFAEREAPPSEVIALFKQQGPVGLLVNRAAGGLGAGILDAVHVQIALGARSPSLAVASTMHQFSVASLLALTQNGGGAEGLLLAAVAQKRLLLSSGFAEGNSGAGILDSNMQALQTPEGVLLSGSKKPCCLGQSMDLLTASYTRQTAEGEELMVALIPANAPGITRSPFWQNSALAAAESIEVRLNEVFVPERMLFSAGYKHLLGDVQTVGFIWFELLICASYVGACAGLVESVIEAGRWTPHHRVELAAQLQLAISALEGAALDIERNPQDLPNVLARLLLVRYGIEQLLTELSDQAHAMLGGMAFITSNQSSNWLMACRGLQFHPPAKISMASNLDTYLSHSTFSIAGAHP</sequence>
<evidence type="ECO:0000256" key="2">
    <source>
        <dbReference type="ARBA" id="ARBA00022827"/>
    </source>
</evidence>
<evidence type="ECO:0000256" key="1">
    <source>
        <dbReference type="ARBA" id="ARBA00022630"/>
    </source>
</evidence>